<dbReference type="GO" id="GO:0016787">
    <property type="term" value="F:hydrolase activity"/>
    <property type="evidence" value="ECO:0007669"/>
    <property type="project" value="UniProtKB-KW"/>
</dbReference>
<keyword evidence="2" id="KW-0255">Endonuclease</keyword>
<evidence type="ECO:0000259" key="1">
    <source>
        <dbReference type="Pfam" id="PF13392"/>
    </source>
</evidence>
<dbReference type="InterPro" id="IPR044925">
    <property type="entry name" value="His-Me_finger_sf"/>
</dbReference>
<comment type="caution">
    <text evidence="2">The sequence shown here is derived from an EMBL/GenBank/DDBJ whole genome shotgun (WGS) entry which is preliminary data.</text>
</comment>
<dbReference type="InterPro" id="IPR044930">
    <property type="entry name" value="Homing_endonuclease_His-Me"/>
</dbReference>
<dbReference type="InterPro" id="IPR003615">
    <property type="entry name" value="HNH_nuc"/>
</dbReference>
<dbReference type="GO" id="GO:0004519">
    <property type="term" value="F:endonuclease activity"/>
    <property type="evidence" value="ECO:0007669"/>
    <property type="project" value="UniProtKB-KW"/>
</dbReference>
<sequence length="142" mass="16186">MTDVEARLRVKFIADPDTGCWNWHGAKQPTGYGTLWNGRRPEQAHRISYRLFCGEIGEGNEIDHICRNRGCINPEHLRAVPHRENMRVSNTAMGRNAAKLFCKRGHPFEGSNLIITPRGARQCRACVNMLARKYKARKRANG</sequence>
<dbReference type="SUPFAM" id="SSF54060">
    <property type="entry name" value="His-Me finger endonucleases"/>
    <property type="match status" value="1"/>
</dbReference>
<keyword evidence="3" id="KW-1185">Reference proteome</keyword>
<gene>
    <name evidence="2" type="ORF">ACFSNC_18295</name>
</gene>
<protein>
    <submittedName>
        <fullName evidence="2">HNH endonuclease signature motif containing protein</fullName>
        <ecNumber evidence="2">3.1.-.-</ecNumber>
    </submittedName>
</protein>
<reference evidence="3" key="1">
    <citation type="journal article" date="2019" name="Int. J. Syst. Evol. Microbiol.">
        <title>The Global Catalogue of Microorganisms (GCM) 10K type strain sequencing project: providing services to taxonomists for standard genome sequencing and annotation.</title>
        <authorList>
            <consortium name="The Broad Institute Genomics Platform"/>
            <consortium name="The Broad Institute Genome Sequencing Center for Infectious Disease"/>
            <person name="Wu L."/>
            <person name="Ma J."/>
        </authorList>
    </citation>
    <scope>NUCLEOTIDE SEQUENCE [LARGE SCALE GENOMIC DNA]</scope>
    <source>
        <strain evidence="3">CCM 7435</strain>
    </source>
</reference>
<dbReference type="RefSeq" id="WP_213354089.1">
    <property type="nucleotide sequence ID" value="NZ_JAHBGB010000037.1"/>
</dbReference>
<keyword evidence="2" id="KW-0378">Hydrolase</keyword>
<keyword evidence="2" id="KW-0540">Nuclease</keyword>
<name>A0ABW4Z179_9HYPH</name>
<dbReference type="Pfam" id="PF13392">
    <property type="entry name" value="HNH_3"/>
    <property type="match status" value="1"/>
</dbReference>
<dbReference type="EMBL" id="JBHUHD010000001">
    <property type="protein sequence ID" value="MFD2142361.1"/>
    <property type="molecule type" value="Genomic_DNA"/>
</dbReference>
<dbReference type="Gene3D" id="3.90.75.10">
    <property type="entry name" value="Homing Intron 3 (I-ppo) Encoded Endonuclease, Chain A"/>
    <property type="match status" value="1"/>
</dbReference>
<organism evidence="2 3">
    <name type="scientific">Ancylobacter oerskovii</name>
    <dbReference type="NCBI Taxonomy" id="459519"/>
    <lineage>
        <taxon>Bacteria</taxon>
        <taxon>Pseudomonadati</taxon>
        <taxon>Pseudomonadota</taxon>
        <taxon>Alphaproteobacteria</taxon>
        <taxon>Hyphomicrobiales</taxon>
        <taxon>Xanthobacteraceae</taxon>
        <taxon>Ancylobacter</taxon>
    </lineage>
</organism>
<proteinExistence type="predicted"/>
<dbReference type="Proteomes" id="UP001597299">
    <property type="component" value="Unassembled WGS sequence"/>
</dbReference>
<evidence type="ECO:0000313" key="2">
    <source>
        <dbReference type="EMBL" id="MFD2142361.1"/>
    </source>
</evidence>
<accession>A0ABW4Z179</accession>
<evidence type="ECO:0000313" key="3">
    <source>
        <dbReference type="Proteomes" id="UP001597299"/>
    </source>
</evidence>
<dbReference type="EC" id="3.1.-.-" evidence="2"/>
<feature type="domain" description="HNH nuclease" evidence="1">
    <location>
        <begin position="43"/>
        <end position="87"/>
    </location>
</feature>